<comment type="similarity">
    <text evidence="1">Belongs to the 5'(3')-deoxyribonucleotidase family.</text>
</comment>
<dbReference type="GO" id="GO:0009264">
    <property type="term" value="P:deoxyribonucleotide catabolic process"/>
    <property type="evidence" value="ECO:0007669"/>
    <property type="project" value="InterPro"/>
</dbReference>
<proteinExistence type="inferred from homology"/>
<dbReference type="Gene3D" id="3.40.50.1000">
    <property type="entry name" value="HAD superfamily/HAD-like"/>
    <property type="match status" value="1"/>
</dbReference>
<evidence type="ECO:0000256" key="2">
    <source>
        <dbReference type="PIRSR" id="PIRSR610708-1"/>
    </source>
</evidence>
<dbReference type="HOGENOM" id="CLU_1432992_0_0_0"/>
<organism evidence="3 4">
    <name type="scientific">Pseudothermotoga lettingae (strain ATCC BAA-301 / DSM 14385 / NBRC 107922 / TMO)</name>
    <name type="common">Thermotoga lettingae</name>
    <dbReference type="NCBI Taxonomy" id="416591"/>
    <lineage>
        <taxon>Bacteria</taxon>
        <taxon>Thermotogati</taxon>
        <taxon>Thermotogota</taxon>
        <taxon>Thermotogae</taxon>
        <taxon>Thermotogales</taxon>
        <taxon>Thermotogaceae</taxon>
        <taxon>Pseudothermotoga</taxon>
    </lineage>
</organism>
<evidence type="ECO:0000313" key="3">
    <source>
        <dbReference type="EMBL" id="ABV34506.1"/>
    </source>
</evidence>
<dbReference type="InterPro" id="IPR010708">
    <property type="entry name" value="5'(3')-deoxyribonucleotidase"/>
</dbReference>
<dbReference type="Gene3D" id="1.10.40.40">
    <property type="entry name" value="Deoxyribonucleotidase, domain 2"/>
    <property type="match status" value="1"/>
</dbReference>
<dbReference type="EMBL" id="CP000812">
    <property type="protein sequence ID" value="ABV34506.1"/>
    <property type="molecule type" value="Genomic_DNA"/>
</dbReference>
<dbReference type="InterPro" id="IPR023214">
    <property type="entry name" value="HAD_sf"/>
</dbReference>
<dbReference type="SUPFAM" id="SSF56784">
    <property type="entry name" value="HAD-like"/>
    <property type="match status" value="1"/>
</dbReference>
<dbReference type="PANTHER" id="PTHR35134">
    <property type="entry name" value="NUCLEOTIDASE YQFW-RELATED"/>
    <property type="match status" value="1"/>
</dbReference>
<evidence type="ECO:0000256" key="1">
    <source>
        <dbReference type="ARBA" id="ARBA00009589"/>
    </source>
</evidence>
<evidence type="ECO:0008006" key="5">
    <source>
        <dbReference type="Google" id="ProtNLM"/>
    </source>
</evidence>
<dbReference type="KEGG" id="tle:Tlet_1952"/>
<name>A8F8M2_PSELT</name>
<reference evidence="3 4" key="1">
    <citation type="submission" date="2007-08" db="EMBL/GenBank/DDBJ databases">
        <title>Complete sequence of Thermotoga lettingae TMO.</title>
        <authorList>
            <consortium name="US DOE Joint Genome Institute"/>
            <person name="Copeland A."/>
            <person name="Lucas S."/>
            <person name="Lapidus A."/>
            <person name="Barry K."/>
            <person name="Glavina del Rio T."/>
            <person name="Dalin E."/>
            <person name="Tice H."/>
            <person name="Pitluck S."/>
            <person name="Foster B."/>
            <person name="Bruce D."/>
            <person name="Schmutz J."/>
            <person name="Larimer F."/>
            <person name="Land M."/>
            <person name="Hauser L."/>
            <person name="Kyrpides N."/>
            <person name="Mikhailova N."/>
            <person name="Nelson K."/>
            <person name="Gogarten J.P."/>
            <person name="Noll K."/>
            <person name="Richardson P."/>
        </authorList>
    </citation>
    <scope>NUCLEOTIDE SEQUENCE [LARGE SCALE GENOMIC DNA]</scope>
    <source>
        <strain evidence="4">ATCC BAA-301 / DSM 14385 / NBRC 107922 / TMO</strain>
    </source>
</reference>
<dbReference type="Proteomes" id="UP000002016">
    <property type="component" value="Chromosome"/>
</dbReference>
<dbReference type="GO" id="GO:0008253">
    <property type="term" value="F:5'-nucleotidase activity"/>
    <property type="evidence" value="ECO:0007669"/>
    <property type="project" value="InterPro"/>
</dbReference>
<sequence length="201" mass="23648">MKIMIDVDDVLADFNGAFIDLSHELFGTPKDVEITEWDFYRCIPGLTREMEQEVWNIIKNRENFYETLKPFAREEDFSLLREVILSKRYEIFFVTSRFPVRGRSVEEQTCRWIKRHIGGSISPLVYVTSKKGALCEKMNISIALDDAPHHIDNLICHGVSVVVMDWPHNRQFVDLPRVKNLKEFFHVVENWDIICQNQTVE</sequence>
<dbReference type="InterPro" id="IPR052419">
    <property type="entry name" value="5_3-deoxyribonucleotidase-like"/>
</dbReference>
<feature type="active site" description="Nucleophile" evidence="2">
    <location>
        <position position="6"/>
    </location>
</feature>
<reference evidence="3 4" key="2">
    <citation type="journal article" date="2009" name="Proc. Natl. Acad. Sci. U.S.A.">
        <title>On the chimeric nature, thermophilic origin, and phylogenetic placement of the Thermotogales.</title>
        <authorList>
            <person name="Zhaxybayeva O."/>
            <person name="Swithers K.S."/>
            <person name="Lapierre P."/>
            <person name="Fournier G.P."/>
            <person name="Bickhart D.M."/>
            <person name="DeBoy R.T."/>
            <person name="Nelson K.E."/>
            <person name="Nesbo C.L."/>
            <person name="Doolittle W.F."/>
            <person name="Gogarten J.P."/>
            <person name="Noll K.M."/>
        </authorList>
    </citation>
    <scope>NUCLEOTIDE SEQUENCE [LARGE SCALE GENOMIC DNA]</scope>
    <source>
        <strain evidence="4">ATCC BAA-301 / DSM 14385 / NBRC 107922 / TMO</strain>
    </source>
</reference>
<dbReference type="OrthoDB" id="573782at2"/>
<dbReference type="PANTHER" id="PTHR35134:SF2">
    <property type="entry name" value="NUCLEOTIDASE YQFW-RELATED"/>
    <property type="match status" value="1"/>
</dbReference>
<feature type="active site" description="Proton donor" evidence="2">
    <location>
        <position position="8"/>
    </location>
</feature>
<gene>
    <name evidence="3" type="ordered locus">Tlet_1952</name>
</gene>
<dbReference type="Pfam" id="PF06941">
    <property type="entry name" value="NT5C"/>
    <property type="match status" value="1"/>
</dbReference>
<accession>A8F8M2</accession>
<dbReference type="STRING" id="416591.Tlet_1952"/>
<evidence type="ECO:0000313" key="4">
    <source>
        <dbReference type="Proteomes" id="UP000002016"/>
    </source>
</evidence>
<dbReference type="InterPro" id="IPR036412">
    <property type="entry name" value="HAD-like_sf"/>
</dbReference>
<dbReference type="eggNOG" id="COG4502">
    <property type="taxonomic scope" value="Bacteria"/>
</dbReference>
<keyword evidence="4" id="KW-1185">Reference proteome</keyword>
<dbReference type="AlphaFoldDB" id="A8F8M2"/>
<protein>
    <recommendedName>
        <fullName evidence="5">Nucleotidase</fullName>
    </recommendedName>
</protein>